<feature type="compositionally biased region" description="Basic and acidic residues" evidence="1">
    <location>
        <begin position="18"/>
        <end position="27"/>
    </location>
</feature>
<evidence type="ECO:0000256" key="1">
    <source>
        <dbReference type="SAM" id="MobiDB-lite"/>
    </source>
</evidence>
<sequence>MTPRPQDSEKGQAGASKDIPDRLKSDSNENSGGTEKSAYAAHIDASSQPPSDNIDVNCAQLSRTFEFPGSSHRHVPCFPTPALRMREQRGWTALTSLSTPKARVPRRDIQAQSGSRLPLSAHRSAAATTCWIPWMQREEGRGRAAASLTIVRGRHHRGPSRLARPTRSQSCAKHGHGREPEMEPTQDVPMLRYPDKKGCRATACMCAAWASNRRKTSCRGTTEGQRWRPCSPAGWHVCGGAPLACVDDATMTIPRTQGQSSGQTNPKPSRSQRPYPVPAAVCAWSAGAAACVRSRTIPTGTSSPGQRRPRPSCPRACTGAGSAGHAVPLLQYVADSAPVRSPTSPSIHKTPKSHFAPLPVHRRRALPSPKSCHVTCHNAPSSSRHCSPAVGSTRPRLSSLPLTSTHDRPSIVESVLAVVVSSERVAAFGAFCARKDDSGGLSRLWDLPPARWCIMGAGTAASPRSSLPGPRNDARLATYTTLGRPDRRPSTMALTSSCVSSPRRVYHFASRASCPRLLIAAAFKFAPHE</sequence>
<evidence type="ECO:0000313" key="2">
    <source>
        <dbReference type="EMBL" id="GAT55859.1"/>
    </source>
</evidence>
<keyword evidence="3" id="KW-1185">Reference proteome</keyword>
<feature type="region of interest" description="Disordered" evidence="1">
    <location>
        <begin position="383"/>
        <end position="402"/>
    </location>
</feature>
<feature type="region of interest" description="Disordered" evidence="1">
    <location>
        <begin position="254"/>
        <end position="275"/>
    </location>
</feature>
<proteinExistence type="predicted"/>
<feature type="region of interest" description="Disordered" evidence="1">
    <location>
        <begin position="154"/>
        <end position="189"/>
    </location>
</feature>
<dbReference type="Proteomes" id="UP000815677">
    <property type="component" value="Unassembled WGS sequence"/>
</dbReference>
<gene>
    <name evidence="2" type="ORF">MCHLO_12584</name>
</gene>
<feature type="compositionally biased region" description="Polar residues" evidence="1">
    <location>
        <begin position="296"/>
        <end position="305"/>
    </location>
</feature>
<evidence type="ECO:0000313" key="3">
    <source>
        <dbReference type="Proteomes" id="UP000815677"/>
    </source>
</evidence>
<feature type="region of interest" description="Disordered" evidence="1">
    <location>
        <begin position="1"/>
        <end position="52"/>
    </location>
</feature>
<feature type="region of interest" description="Disordered" evidence="1">
    <location>
        <begin position="98"/>
        <end position="117"/>
    </location>
</feature>
<accession>A0ABQ0LXR9</accession>
<organism evidence="2 3">
    <name type="scientific">Mycena chlorophos</name>
    <name type="common">Agaric fungus</name>
    <name type="synonym">Agaricus chlorophos</name>
    <dbReference type="NCBI Taxonomy" id="658473"/>
    <lineage>
        <taxon>Eukaryota</taxon>
        <taxon>Fungi</taxon>
        <taxon>Dikarya</taxon>
        <taxon>Basidiomycota</taxon>
        <taxon>Agaricomycotina</taxon>
        <taxon>Agaricomycetes</taxon>
        <taxon>Agaricomycetidae</taxon>
        <taxon>Agaricales</taxon>
        <taxon>Marasmiineae</taxon>
        <taxon>Mycenaceae</taxon>
        <taxon>Mycena</taxon>
    </lineage>
</organism>
<protein>
    <submittedName>
        <fullName evidence="2">Uncharacterized protein</fullName>
    </submittedName>
</protein>
<name>A0ABQ0LXR9_MYCCL</name>
<feature type="region of interest" description="Disordered" evidence="1">
    <location>
        <begin position="295"/>
        <end position="318"/>
    </location>
</feature>
<feature type="compositionally biased region" description="Basic and acidic residues" evidence="1">
    <location>
        <begin position="1"/>
        <end position="10"/>
    </location>
</feature>
<feature type="compositionally biased region" description="Polar residues" evidence="1">
    <location>
        <begin position="254"/>
        <end position="272"/>
    </location>
</feature>
<reference evidence="2" key="1">
    <citation type="submission" date="2014-09" db="EMBL/GenBank/DDBJ databases">
        <title>Genome sequence of the luminous mushroom Mycena chlorophos for searching fungal bioluminescence genes.</title>
        <authorList>
            <person name="Tanaka Y."/>
            <person name="Kasuga D."/>
            <person name="Oba Y."/>
            <person name="Hase S."/>
            <person name="Sato K."/>
            <person name="Oba Y."/>
            <person name="Sakakibara Y."/>
        </authorList>
    </citation>
    <scope>NUCLEOTIDE SEQUENCE</scope>
</reference>
<dbReference type="EMBL" id="DF849148">
    <property type="protein sequence ID" value="GAT55859.1"/>
    <property type="molecule type" value="Genomic_DNA"/>
</dbReference>